<accession>A0A4Y2NE05</accession>
<dbReference type="EMBL" id="BGPR01008818">
    <property type="protein sequence ID" value="GBN36317.1"/>
    <property type="molecule type" value="Genomic_DNA"/>
</dbReference>
<organism evidence="1 2">
    <name type="scientific">Araneus ventricosus</name>
    <name type="common">Orbweaver spider</name>
    <name type="synonym">Epeira ventricosa</name>
    <dbReference type="NCBI Taxonomy" id="182803"/>
    <lineage>
        <taxon>Eukaryota</taxon>
        <taxon>Metazoa</taxon>
        <taxon>Ecdysozoa</taxon>
        <taxon>Arthropoda</taxon>
        <taxon>Chelicerata</taxon>
        <taxon>Arachnida</taxon>
        <taxon>Araneae</taxon>
        <taxon>Araneomorphae</taxon>
        <taxon>Entelegynae</taxon>
        <taxon>Araneoidea</taxon>
        <taxon>Araneidae</taxon>
        <taxon>Araneus</taxon>
    </lineage>
</organism>
<keyword evidence="2" id="KW-1185">Reference proteome</keyword>
<reference evidence="1 2" key="1">
    <citation type="journal article" date="2019" name="Sci. Rep.">
        <title>Orb-weaving spider Araneus ventricosus genome elucidates the spidroin gene catalogue.</title>
        <authorList>
            <person name="Kono N."/>
            <person name="Nakamura H."/>
            <person name="Ohtoshi R."/>
            <person name="Moran D.A.P."/>
            <person name="Shinohara A."/>
            <person name="Yoshida Y."/>
            <person name="Fujiwara M."/>
            <person name="Mori M."/>
            <person name="Tomita M."/>
            <person name="Arakawa K."/>
        </authorList>
    </citation>
    <scope>NUCLEOTIDE SEQUENCE [LARGE SCALE GENOMIC DNA]</scope>
</reference>
<evidence type="ECO:0000313" key="1">
    <source>
        <dbReference type="EMBL" id="GBN36317.1"/>
    </source>
</evidence>
<protein>
    <submittedName>
        <fullName evidence="1">Uncharacterized protein</fullName>
    </submittedName>
</protein>
<sequence length="112" mass="12511">MSTGFVMDLMDEGFDLRKLRYNSYYHEKLLVSGGKEVERTGVMRMPGTGWNRDGLPLGLEDSLVNCLRYSDEGGECDASSFEETVEYLSASVSTMNQRLKEANKCSFGDLSS</sequence>
<gene>
    <name evidence="1" type="ORF">AVEN_215198_1</name>
</gene>
<comment type="caution">
    <text evidence="1">The sequence shown here is derived from an EMBL/GenBank/DDBJ whole genome shotgun (WGS) entry which is preliminary data.</text>
</comment>
<dbReference type="AlphaFoldDB" id="A0A4Y2NE05"/>
<name>A0A4Y2NE05_ARAVE</name>
<evidence type="ECO:0000313" key="2">
    <source>
        <dbReference type="Proteomes" id="UP000499080"/>
    </source>
</evidence>
<dbReference type="Proteomes" id="UP000499080">
    <property type="component" value="Unassembled WGS sequence"/>
</dbReference>
<proteinExistence type="predicted"/>